<feature type="transmembrane region" description="Helical" evidence="1">
    <location>
        <begin position="12"/>
        <end position="31"/>
    </location>
</feature>
<keyword evidence="1" id="KW-0472">Membrane</keyword>
<keyword evidence="1" id="KW-0812">Transmembrane</keyword>
<accession>A0A0A9BZT5</accession>
<keyword evidence="1" id="KW-1133">Transmembrane helix</keyword>
<proteinExistence type="predicted"/>
<organism evidence="2">
    <name type="scientific">Arundo donax</name>
    <name type="common">Giant reed</name>
    <name type="synonym">Donax arundinaceus</name>
    <dbReference type="NCBI Taxonomy" id="35708"/>
    <lineage>
        <taxon>Eukaryota</taxon>
        <taxon>Viridiplantae</taxon>
        <taxon>Streptophyta</taxon>
        <taxon>Embryophyta</taxon>
        <taxon>Tracheophyta</taxon>
        <taxon>Spermatophyta</taxon>
        <taxon>Magnoliopsida</taxon>
        <taxon>Liliopsida</taxon>
        <taxon>Poales</taxon>
        <taxon>Poaceae</taxon>
        <taxon>PACMAD clade</taxon>
        <taxon>Arundinoideae</taxon>
        <taxon>Arundineae</taxon>
        <taxon>Arundo</taxon>
    </lineage>
</organism>
<protein>
    <submittedName>
        <fullName evidence="2">Uncharacterized protein</fullName>
    </submittedName>
</protein>
<dbReference type="AlphaFoldDB" id="A0A0A9BZT5"/>
<name>A0A0A9BZT5_ARUDO</name>
<reference evidence="2" key="1">
    <citation type="submission" date="2014-09" db="EMBL/GenBank/DDBJ databases">
        <authorList>
            <person name="Magalhaes I.L.F."/>
            <person name="Oliveira U."/>
            <person name="Santos F.R."/>
            <person name="Vidigal T.H.D.A."/>
            <person name="Brescovit A.D."/>
            <person name="Santos A.J."/>
        </authorList>
    </citation>
    <scope>NUCLEOTIDE SEQUENCE</scope>
    <source>
        <tissue evidence="2">Shoot tissue taken approximately 20 cm above the soil surface</tissue>
    </source>
</reference>
<evidence type="ECO:0000256" key="1">
    <source>
        <dbReference type="SAM" id="Phobius"/>
    </source>
</evidence>
<sequence>MELANYWLLRGHAFAMVLLSSVLLFGAPFSCRN</sequence>
<dbReference type="EMBL" id="GBRH01230182">
    <property type="protein sequence ID" value="JAD67713.1"/>
    <property type="molecule type" value="Transcribed_RNA"/>
</dbReference>
<evidence type="ECO:0000313" key="2">
    <source>
        <dbReference type="EMBL" id="JAD67713.1"/>
    </source>
</evidence>
<reference evidence="2" key="2">
    <citation type="journal article" date="2015" name="Data Brief">
        <title>Shoot transcriptome of the giant reed, Arundo donax.</title>
        <authorList>
            <person name="Barrero R.A."/>
            <person name="Guerrero F.D."/>
            <person name="Moolhuijzen P."/>
            <person name="Goolsby J.A."/>
            <person name="Tidwell J."/>
            <person name="Bellgard S.E."/>
            <person name="Bellgard M.I."/>
        </authorList>
    </citation>
    <scope>NUCLEOTIDE SEQUENCE</scope>
    <source>
        <tissue evidence="2">Shoot tissue taken approximately 20 cm above the soil surface</tissue>
    </source>
</reference>